<organism evidence="1 2">
    <name type="scientific">Lactiplantibacillus plantarum</name>
    <name type="common">Lactobacillus plantarum</name>
    <dbReference type="NCBI Taxonomy" id="1590"/>
    <lineage>
        <taxon>Bacteria</taxon>
        <taxon>Bacillati</taxon>
        <taxon>Bacillota</taxon>
        <taxon>Bacilli</taxon>
        <taxon>Lactobacillales</taxon>
        <taxon>Lactobacillaceae</taxon>
        <taxon>Lactiplantibacillus</taxon>
    </lineage>
</organism>
<protein>
    <submittedName>
        <fullName evidence="1">Uncharacterized protein</fullName>
    </submittedName>
</protein>
<dbReference type="EMBL" id="LUXO01000033">
    <property type="protein sequence ID" value="KZV01953.1"/>
    <property type="molecule type" value="Genomic_DNA"/>
</dbReference>
<dbReference type="Proteomes" id="UP000076872">
    <property type="component" value="Unassembled WGS sequence"/>
</dbReference>
<evidence type="ECO:0000313" key="1">
    <source>
        <dbReference type="EMBL" id="KZV01953.1"/>
    </source>
</evidence>
<evidence type="ECO:0000313" key="2">
    <source>
        <dbReference type="Proteomes" id="UP000076872"/>
    </source>
</evidence>
<proteinExistence type="predicted"/>
<reference evidence="1 2" key="1">
    <citation type="submission" date="2016-03" db="EMBL/GenBank/DDBJ databases">
        <title>Comparative genomics of 54 Lactobacillus plantarum strains reveals genomic uncoupling from niche constraints.</title>
        <authorList>
            <person name="Martino M.E."/>
        </authorList>
    </citation>
    <scope>NUCLEOTIDE SEQUENCE [LARGE SCALE GENOMIC DNA]</scope>
    <source>
        <strain evidence="1 2">NAB2</strain>
    </source>
</reference>
<sequence>MTTVTALETQAGQVLDQSYAQFKQAQLALGKEQIFANAAQILRSVKLLPRHGNIYLTKRSHSK</sequence>
<name>A0AAW3RE42_LACPN</name>
<comment type="caution">
    <text evidence="1">The sequence shown here is derived from an EMBL/GenBank/DDBJ whole genome shotgun (WGS) entry which is preliminary data.</text>
</comment>
<gene>
    <name evidence="1" type="ORF">NAB2_2573</name>
</gene>
<accession>A0AAW3RE42</accession>
<dbReference type="AlphaFoldDB" id="A0AAW3RE42"/>